<name>S3BEA5_9BURK</name>
<dbReference type="STRING" id="1203554.HMPREF1476_01473"/>
<feature type="binding site" evidence="1">
    <location>
        <position position="236"/>
    </location>
    <ligand>
        <name>Mg(2+)</name>
        <dbReference type="ChEBI" id="CHEBI:18420"/>
        <label>1</label>
    </ligand>
</feature>
<feature type="binding site" evidence="1">
    <location>
        <position position="38"/>
    </location>
    <ligand>
        <name>Mg(2+)</name>
        <dbReference type="ChEBI" id="CHEBI:18420"/>
        <label>1</label>
    </ligand>
</feature>
<keyword evidence="1" id="KW-0479">Metal-binding</keyword>
<dbReference type="GeneID" id="64060732"/>
<keyword evidence="1" id="KW-0460">Magnesium</keyword>
<keyword evidence="3" id="KW-1185">Reference proteome</keyword>
<dbReference type="PANTHER" id="PTHR16222">
    <property type="entry name" value="ADP-RIBOSYLGLYCOHYDROLASE"/>
    <property type="match status" value="1"/>
</dbReference>
<evidence type="ECO:0008006" key="4">
    <source>
        <dbReference type="Google" id="ProtNLM"/>
    </source>
</evidence>
<dbReference type="InterPro" id="IPR050792">
    <property type="entry name" value="ADP-ribosylglycohydrolase"/>
</dbReference>
<evidence type="ECO:0000256" key="1">
    <source>
        <dbReference type="PIRSR" id="PIRSR605502-1"/>
    </source>
</evidence>
<gene>
    <name evidence="2" type="ORF">HMPREF1476_01473</name>
</gene>
<dbReference type="Proteomes" id="UP000014400">
    <property type="component" value="Unassembled WGS sequence"/>
</dbReference>
<organism evidence="2 3">
    <name type="scientific">Sutterella wadsworthensis HGA0223</name>
    <dbReference type="NCBI Taxonomy" id="1203554"/>
    <lineage>
        <taxon>Bacteria</taxon>
        <taxon>Pseudomonadati</taxon>
        <taxon>Pseudomonadota</taxon>
        <taxon>Betaproteobacteria</taxon>
        <taxon>Burkholderiales</taxon>
        <taxon>Sutterellaceae</taxon>
        <taxon>Sutterella</taxon>
    </lineage>
</organism>
<sequence>MLYGAVIGDVLGSTFEFNNWLKSPEELPIFPPDAHPTDDSVLTCAVADALIASAVRDDVSENTLRVDPVQFQRKVRGALRDWGCAFPKAGYGSRFMRWMLSDTEAPTGSLGNGSAMRASGCAWAAGSLFEALELAALSALPTHNHPEGVAGAQAAVWLIYRLREGADPENLRREWNGLWGQPLGELPQLTVLEASRPIRTDLRCSATLPVAAALVLGSSSYEETVRRAVALGGDCDTIAAIAGAAAEAAWGVPEDLRAKVDALLPIRLIELIRRFESVFAVSAPKRMPA</sequence>
<accession>S3BEA5</accession>
<protein>
    <recommendedName>
        <fullName evidence="4">ADP-ribosylglycohydrolase</fullName>
    </recommendedName>
</protein>
<proteinExistence type="predicted"/>
<dbReference type="GO" id="GO:0046872">
    <property type="term" value="F:metal ion binding"/>
    <property type="evidence" value="ECO:0007669"/>
    <property type="project" value="UniProtKB-KW"/>
</dbReference>
<dbReference type="HOGENOM" id="CLU_024566_1_0_4"/>
<dbReference type="InterPro" id="IPR036705">
    <property type="entry name" value="Ribosyl_crysJ1_sf"/>
</dbReference>
<evidence type="ECO:0000313" key="2">
    <source>
        <dbReference type="EMBL" id="EPD98731.1"/>
    </source>
</evidence>
<feature type="binding site" evidence="1">
    <location>
        <position position="237"/>
    </location>
    <ligand>
        <name>Mg(2+)</name>
        <dbReference type="ChEBI" id="CHEBI:18420"/>
        <label>1</label>
    </ligand>
</feature>
<dbReference type="EMBL" id="ATCF01000021">
    <property type="protein sequence ID" value="EPD98731.1"/>
    <property type="molecule type" value="Genomic_DNA"/>
</dbReference>
<dbReference type="Pfam" id="PF03747">
    <property type="entry name" value="ADP_ribosyl_GH"/>
    <property type="match status" value="1"/>
</dbReference>
<comment type="cofactor">
    <cofactor evidence="1">
        <name>Mg(2+)</name>
        <dbReference type="ChEBI" id="CHEBI:18420"/>
    </cofactor>
    <text evidence="1">Binds 2 magnesium ions per subunit.</text>
</comment>
<dbReference type="eggNOG" id="COG1397">
    <property type="taxonomic scope" value="Bacteria"/>
</dbReference>
<dbReference type="Gene3D" id="1.10.4080.10">
    <property type="entry name" value="ADP-ribosylation/Crystallin J1"/>
    <property type="match status" value="1"/>
</dbReference>
<feature type="binding site" evidence="1">
    <location>
        <position position="39"/>
    </location>
    <ligand>
        <name>Mg(2+)</name>
        <dbReference type="ChEBI" id="CHEBI:18420"/>
        <label>1</label>
    </ligand>
</feature>
<feature type="binding site" evidence="1">
    <location>
        <position position="37"/>
    </location>
    <ligand>
        <name>Mg(2+)</name>
        <dbReference type="ChEBI" id="CHEBI:18420"/>
        <label>1</label>
    </ligand>
</feature>
<dbReference type="PATRIC" id="fig|1203554.3.peg.1548"/>
<comment type="caution">
    <text evidence="2">The sequence shown here is derived from an EMBL/GenBank/DDBJ whole genome shotgun (WGS) entry which is preliminary data.</text>
</comment>
<dbReference type="AlphaFoldDB" id="S3BEA5"/>
<dbReference type="SUPFAM" id="SSF101478">
    <property type="entry name" value="ADP-ribosylglycohydrolase"/>
    <property type="match status" value="1"/>
</dbReference>
<evidence type="ECO:0000313" key="3">
    <source>
        <dbReference type="Proteomes" id="UP000014400"/>
    </source>
</evidence>
<feature type="binding site" evidence="1">
    <location>
        <position position="234"/>
    </location>
    <ligand>
        <name>Mg(2+)</name>
        <dbReference type="ChEBI" id="CHEBI:18420"/>
        <label>1</label>
    </ligand>
</feature>
<dbReference type="RefSeq" id="WP_016474682.1">
    <property type="nucleotide sequence ID" value="NZ_KE150480.1"/>
</dbReference>
<dbReference type="PANTHER" id="PTHR16222:SF12">
    <property type="entry name" value="ADP-RIBOSYLGLYCOHYDROLASE-RELATED"/>
    <property type="match status" value="1"/>
</dbReference>
<dbReference type="InterPro" id="IPR005502">
    <property type="entry name" value="Ribosyl_crysJ1"/>
</dbReference>
<reference evidence="2 3" key="1">
    <citation type="submission" date="2013-04" db="EMBL/GenBank/DDBJ databases">
        <title>The Genome Sequence of Sutterella wadsworthensis HGA0223.</title>
        <authorList>
            <consortium name="The Broad Institute Genomics Platform"/>
            <person name="Earl A."/>
            <person name="Ward D."/>
            <person name="Feldgarden M."/>
            <person name="Gevers D."/>
            <person name="Schmidt T.M."/>
            <person name="Dover J."/>
            <person name="Dai D."/>
            <person name="Walker B."/>
            <person name="Young S."/>
            <person name="Zeng Q."/>
            <person name="Gargeya S."/>
            <person name="Fitzgerald M."/>
            <person name="Haas B."/>
            <person name="Abouelleil A."/>
            <person name="Allen A.W."/>
            <person name="Alvarado L."/>
            <person name="Arachchi H.M."/>
            <person name="Berlin A.M."/>
            <person name="Chapman S.B."/>
            <person name="Gainer-Dewar J."/>
            <person name="Goldberg J."/>
            <person name="Griggs A."/>
            <person name="Gujja S."/>
            <person name="Hansen M."/>
            <person name="Howarth C."/>
            <person name="Imamovic A."/>
            <person name="Ireland A."/>
            <person name="Larimer J."/>
            <person name="McCowan C."/>
            <person name="Murphy C."/>
            <person name="Pearson M."/>
            <person name="Poon T.W."/>
            <person name="Priest M."/>
            <person name="Roberts A."/>
            <person name="Saif S."/>
            <person name="Shea T."/>
            <person name="Sisk P."/>
            <person name="Sykes S."/>
            <person name="Wortman J."/>
            <person name="Nusbaum C."/>
            <person name="Birren B."/>
        </authorList>
    </citation>
    <scope>NUCLEOTIDE SEQUENCE [LARGE SCALE GENOMIC DNA]</scope>
    <source>
        <strain evidence="2 3">HGA0223</strain>
    </source>
</reference>